<comment type="caution">
    <text evidence="1">The sequence shown here is derived from an EMBL/GenBank/DDBJ whole genome shotgun (WGS) entry which is preliminary data.</text>
</comment>
<evidence type="ECO:0000313" key="1">
    <source>
        <dbReference type="EMBL" id="KAH3813437.1"/>
    </source>
</evidence>
<proteinExistence type="predicted"/>
<gene>
    <name evidence="1" type="ORF">DPMN_141894</name>
</gene>
<accession>A0A9D4GG81</accession>
<dbReference type="AlphaFoldDB" id="A0A9D4GG81"/>
<reference evidence="1" key="1">
    <citation type="journal article" date="2019" name="bioRxiv">
        <title>The Genome of the Zebra Mussel, Dreissena polymorpha: A Resource for Invasive Species Research.</title>
        <authorList>
            <person name="McCartney M.A."/>
            <person name="Auch B."/>
            <person name="Kono T."/>
            <person name="Mallez S."/>
            <person name="Zhang Y."/>
            <person name="Obille A."/>
            <person name="Becker A."/>
            <person name="Abrahante J.E."/>
            <person name="Garbe J."/>
            <person name="Badalamenti J.P."/>
            <person name="Herman A."/>
            <person name="Mangelson H."/>
            <person name="Liachko I."/>
            <person name="Sullivan S."/>
            <person name="Sone E.D."/>
            <person name="Koren S."/>
            <person name="Silverstein K.A.T."/>
            <person name="Beckman K.B."/>
            <person name="Gohl D.M."/>
        </authorList>
    </citation>
    <scope>NUCLEOTIDE SEQUENCE</scope>
    <source>
        <strain evidence="1">Duluth1</strain>
        <tissue evidence="1">Whole animal</tissue>
    </source>
</reference>
<reference evidence="1" key="2">
    <citation type="submission" date="2020-11" db="EMBL/GenBank/DDBJ databases">
        <authorList>
            <person name="McCartney M.A."/>
            <person name="Auch B."/>
            <person name="Kono T."/>
            <person name="Mallez S."/>
            <person name="Becker A."/>
            <person name="Gohl D.M."/>
            <person name="Silverstein K.A.T."/>
            <person name="Koren S."/>
            <person name="Bechman K.B."/>
            <person name="Herman A."/>
            <person name="Abrahante J.E."/>
            <person name="Garbe J."/>
        </authorList>
    </citation>
    <scope>NUCLEOTIDE SEQUENCE</scope>
    <source>
        <strain evidence="1">Duluth1</strain>
        <tissue evidence="1">Whole animal</tissue>
    </source>
</reference>
<dbReference type="Proteomes" id="UP000828390">
    <property type="component" value="Unassembled WGS sequence"/>
</dbReference>
<dbReference type="EMBL" id="JAIWYP010000006">
    <property type="protein sequence ID" value="KAH3813437.1"/>
    <property type="molecule type" value="Genomic_DNA"/>
</dbReference>
<organism evidence="1 2">
    <name type="scientific">Dreissena polymorpha</name>
    <name type="common">Zebra mussel</name>
    <name type="synonym">Mytilus polymorpha</name>
    <dbReference type="NCBI Taxonomy" id="45954"/>
    <lineage>
        <taxon>Eukaryota</taxon>
        <taxon>Metazoa</taxon>
        <taxon>Spiralia</taxon>
        <taxon>Lophotrochozoa</taxon>
        <taxon>Mollusca</taxon>
        <taxon>Bivalvia</taxon>
        <taxon>Autobranchia</taxon>
        <taxon>Heteroconchia</taxon>
        <taxon>Euheterodonta</taxon>
        <taxon>Imparidentia</taxon>
        <taxon>Neoheterodontei</taxon>
        <taxon>Myida</taxon>
        <taxon>Dreissenoidea</taxon>
        <taxon>Dreissenidae</taxon>
        <taxon>Dreissena</taxon>
    </lineage>
</organism>
<sequence>MISVQKRSTKVCNLTTDKSLGVDNVPSQLILHRKKAKSATLTEPCQKIWNEKK</sequence>
<evidence type="ECO:0000313" key="2">
    <source>
        <dbReference type="Proteomes" id="UP000828390"/>
    </source>
</evidence>
<name>A0A9D4GG81_DREPO</name>
<protein>
    <submittedName>
        <fullName evidence="1">Uncharacterized protein</fullName>
    </submittedName>
</protein>
<keyword evidence="2" id="KW-1185">Reference proteome</keyword>